<dbReference type="RefSeq" id="XP_064854923.1">
    <property type="nucleotide sequence ID" value="XM_064998851.1"/>
</dbReference>
<evidence type="ECO:0000256" key="2">
    <source>
        <dbReference type="ARBA" id="ARBA00001947"/>
    </source>
</evidence>
<protein>
    <recommendedName>
        <fullName evidence="5">hydroxyacylglutathione hydrolase</fullName>
        <ecNumber evidence="5">3.1.2.6</ecNumber>
    </recommendedName>
    <alternativeName>
        <fullName evidence="9">Glyoxalase II</fullName>
    </alternativeName>
</protein>
<feature type="domain" description="Metallo-beta-lactamase" evidence="10">
    <location>
        <begin position="37"/>
        <end position="206"/>
    </location>
</feature>
<comment type="similarity">
    <text evidence="4">Belongs to the metallo-beta-lactamase superfamily. Glyoxalase II family.</text>
</comment>
<comment type="caution">
    <text evidence="11">The sequence shown here is derived from an EMBL/GenBank/DDBJ whole genome shotgun (WGS) entry which is preliminary data.</text>
</comment>
<evidence type="ECO:0000256" key="6">
    <source>
        <dbReference type="ARBA" id="ARBA00022723"/>
    </source>
</evidence>
<dbReference type="GO" id="GO:0046872">
    <property type="term" value="F:metal ion binding"/>
    <property type="evidence" value="ECO:0007669"/>
    <property type="project" value="UniProtKB-KW"/>
</dbReference>
<comment type="cofactor">
    <cofactor evidence="2">
        <name>Zn(2+)</name>
        <dbReference type="ChEBI" id="CHEBI:29105"/>
    </cofactor>
</comment>
<keyword evidence="12" id="KW-1185">Reference proteome</keyword>
<evidence type="ECO:0000259" key="10">
    <source>
        <dbReference type="SMART" id="SM00849"/>
    </source>
</evidence>
<reference evidence="11 12" key="1">
    <citation type="journal article" date="2023" name="Elife">
        <title>Identification of key yeast species and microbe-microbe interactions impacting larval growth of Drosophila in the wild.</title>
        <authorList>
            <person name="Mure A."/>
            <person name="Sugiura Y."/>
            <person name="Maeda R."/>
            <person name="Honda K."/>
            <person name="Sakurai N."/>
            <person name="Takahashi Y."/>
            <person name="Watada M."/>
            <person name="Katoh T."/>
            <person name="Gotoh A."/>
            <person name="Gotoh Y."/>
            <person name="Taniguchi I."/>
            <person name="Nakamura K."/>
            <person name="Hayashi T."/>
            <person name="Katayama T."/>
            <person name="Uemura T."/>
            <person name="Hattori Y."/>
        </authorList>
    </citation>
    <scope>NUCLEOTIDE SEQUENCE [LARGE SCALE GENOMIC DNA]</scope>
    <source>
        <strain evidence="11 12">SC-9</strain>
    </source>
</reference>
<name>A0AAV5QU57_9ASCO</name>
<evidence type="ECO:0000256" key="9">
    <source>
        <dbReference type="ARBA" id="ARBA00031044"/>
    </source>
</evidence>
<dbReference type="PANTHER" id="PTHR11935:SF94">
    <property type="entry name" value="TENZING NORGAY, ISOFORM C"/>
    <property type="match status" value="1"/>
</dbReference>
<dbReference type="EMBL" id="BTFZ01000013">
    <property type="protein sequence ID" value="GMM37927.1"/>
    <property type="molecule type" value="Genomic_DNA"/>
</dbReference>
<dbReference type="GeneID" id="90075902"/>
<dbReference type="PANTHER" id="PTHR11935">
    <property type="entry name" value="BETA LACTAMASE DOMAIN"/>
    <property type="match status" value="1"/>
</dbReference>
<comment type="catalytic activity">
    <reaction evidence="1">
        <text>an S-(2-hydroxyacyl)glutathione + H2O = a 2-hydroxy carboxylate + glutathione + H(+)</text>
        <dbReference type="Rhea" id="RHEA:21864"/>
        <dbReference type="ChEBI" id="CHEBI:15377"/>
        <dbReference type="ChEBI" id="CHEBI:15378"/>
        <dbReference type="ChEBI" id="CHEBI:57925"/>
        <dbReference type="ChEBI" id="CHEBI:58896"/>
        <dbReference type="ChEBI" id="CHEBI:71261"/>
        <dbReference type="EC" id="3.1.2.6"/>
    </reaction>
</comment>
<keyword evidence="6" id="KW-0479">Metal-binding</keyword>
<dbReference type="Pfam" id="PF16123">
    <property type="entry name" value="HAGH_C"/>
    <property type="match status" value="1"/>
</dbReference>
<evidence type="ECO:0000256" key="5">
    <source>
        <dbReference type="ARBA" id="ARBA00011917"/>
    </source>
</evidence>
<evidence type="ECO:0000256" key="8">
    <source>
        <dbReference type="ARBA" id="ARBA00022833"/>
    </source>
</evidence>
<dbReference type="CDD" id="cd07723">
    <property type="entry name" value="hydroxyacylglutathione_hydrolase_MBL-fold"/>
    <property type="match status" value="1"/>
</dbReference>
<dbReference type="InterPro" id="IPR036866">
    <property type="entry name" value="RibonucZ/Hydroxyglut_hydro"/>
</dbReference>
<dbReference type="EC" id="3.1.2.6" evidence="5"/>
<sequence>MLRNLSVFYRKPKPINTLQFARKMHVDYIPMRWGRGDNYCYILTDDKTKESWVIDPAQPEEVIPVLAEKFSGLKFTAVVNTHHHYDHSDGNTSMLEYFKKIYGEDLPVYAGEDSPKVTLTPKHLDHLSLGTSIEIQAIHTPCHTMDSICWYAVDKHTGEKVLFSGDTIFHLGNGRFFEGTGAQMTKVMMETIPDNVDKQTKIYPGHEYTASNAEFAKSVMPKSIALSNYISKFTGKEFTCGMFNLQDELDANPFFRLDDPEILIATKGQGKSQSEIMDTLRTMKNKF</sequence>
<dbReference type="Gene3D" id="3.60.15.10">
    <property type="entry name" value="Ribonuclease Z/Hydroxyacylglutathione hydrolase-like"/>
    <property type="match status" value="1"/>
</dbReference>
<dbReference type="Pfam" id="PF00753">
    <property type="entry name" value="Lactamase_B"/>
    <property type="match status" value="1"/>
</dbReference>
<dbReference type="GO" id="GO:0004416">
    <property type="term" value="F:hydroxyacylglutathione hydrolase activity"/>
    <property type="evidence" value="ECO:0007669"/>
    <property type="project" value="UniProtKB-EC"/>
</dbReference>
<evidence type="ECO:0000256" key="7">
    <source>
        <dbReference type="ARBA" id="ARBA00022801"/>
    </source>
</evidence>
<evidence type="ECO:0000256" key="1">
    <source>
        <dbReference type="ARBA" id="ARBA00001623"/>
    </source>
</evidence>
<comment type="pathway">
    <text evidence="3">Secondary metabolite metabolism; methylglyoxal degradation; (R)-lactate from methylglyoxal: step 2/2.</text>
</comment>
<evidence type="ECO:0000313" key="12">
    <source>
        <dbReference type="Proteomes" id="UP001360560"/>
    </source>
</evidence>
<organism evidence="11 12">
    <name type="scientific">Saccharomycopsis crataegensis</name>
    <dbReference type="NCBI Taxonomy" id="43959"/>
    <lineage>
        <taxon>Eukaryota</taxon>
        <taxon>Fungi</taxon>
        <taxon>Dikarya</taxon>
        <taxon>Ascomycota</taxon>
        <taxon>Saccharomycotina</taxon>
        <taxon>Saccharomycetes</taxon>
        <taxon>Saccharomycopsidaceae</taxon>
        <taxon>Saccharomycopsis</taxon>
    </lineage>
</organism>
<evidence type="ECO:0000256" key="3">
    <source>
        <dbReference type="ARBA" id="ARBA00004963"/>
    </source>
</evidence>
<dbReference type="Proteomes" id="UP001360560">
    <property type="component" value="Unassembled WGS sequence"/>
</dbReference>
<dbReference type="AlphaFoldDB" id="A0AAV5QU57"/>
<dbReference type="InterPro" id="IPR001279">
    <property type="entry name" value="Metallo-B-lactamas"/>
</dbReference>
<keyword evidence="7 11" id="KW-0378">Hydrolase</keyword>
<dbReference type="SMART" id="SM00849">
    <property type="entry name" value="Lactamase_B"/>
    <property type="match status" value="1"/>
</dbReference>
<evidence type="ECO:0000313" key="11">
    <source>
        <dbReference type="EMBL" id="GMM37927.1"/>
    </source>
</evidence>
<dbReference type="InterPro" id="IPR035680">
    <property type="entry name" value="Clx_II_MBL"/>
</dbReference>
<dbReference type="SUPFAM" id="SSF56281">
    <property type="entry name" value="Metallo-hydrolase/oxidoreductase"/>
    <property type="match status" value="1"/>
</dbReference>
<evidence type="ECO:0000256" key="4">
    <source>
        <dbReference type="ARBA" id="ARBA00006759"/>
    </source>
</evidence>
<proteinExistence type="inferred from homology"/>
<gene>
    <name evidence="11" type="ORF">DASC09_052520</name>
</gene>
<dbReference type="InterPro" id="IPR032282">
    <property type="entry name" value="HAGH_C"/>
</dbReference>
<accession>A0AAV5QU57</accession>
<keyword evidence="8" id="KW-0862">Zinc</keyword>